<feature type="region of interest" description="Disordered" evidence="7">
    <location>
        <begin position="844"/>
        <end position="863"/>
    </location>
</feature>
<dbReference type="InterPro" id="IPR035965">
    <property type="entry name" value="PAS-like_dom_sf"/>
</dbReference>
<gene>
    <name evidence="11" type="ORF">DSCW_22620</name>
</gene>
<dbReference type="InterPro" id="IPR000014">
    <property type="entry name" value="PAS"/>
</dbReference>
<dbReference type="SMART" id="SM00382">
    <property type="entry name" value="AAA"/>
    <property type="match status" value="1"/>
</dbReference>
<evidence type="ECO:0000256" key="6">
    <source>
        <dbReference type="SAM" id="Coils"/>
    </source>
</evidence>
<dbReference type="RefSeq" id="WP_155303823.1">
    <property type="nucleotide sequence ID" value="NZ_AP021875.1"/>
</dbReference>
<dbReference type="OrthoDB" id="236556at2"/>
<dbReference type="SMART" id="SM00065">
    <property type="entry name" value="GAF"/>
    <property type="match status" value="4"/>
</dbReference>
<dbReference type="PANTHER" id="PTHR32071">
    <property type="entry name" value="TRANSCRIPTIONAL REGULATORY PROTEIN"/>
    <property type="match status" value="1"/>
</dbReference>
<dbReference type="SUPFAM" id="SSF46689">
    <property type="entry name" value="Homeodomain-like"/>
    <property type="match status" value="1"/>
</dbReference>
<sequence length="1213" mass="136618">MKRNKNTDSTKILIVDDNPDIHRDCVNIPETWVESGVVDLLESRRQFEALVTEVFADFVNLPMDQIDAAIVDAQGRICDHLGIDRSVLWQLTEATSGQLRISHVYDVSGGYLPDDDFDAREVFPWVLGQILERKTVVIESLAGMPPEAQRDRESLMNWGVKSSYVIPLSAGQKVLGALSFGRLIQETTWSDIVVRRLHLVAQVFTSALNRKHAEEQVASLRRFERLITDISTIFVNLPVDQIAPQIEDAHRRICECLDVDLSGLWQPSDGEPDFFTVTHLYGPPETPLIGKGIDAREAFPWVLERVLRGELVMLPTEDMPPEAARDAESRRQLGARSSLAIPLSAGGGPTIGVLDFHCMHRECSWPEPIVARLQLIAQIFANALARKQAGEQLASFRRFEDLVADISAQFVNLRADQIDAEIEDAQRRICECLDVDLSSLWQWLDEKQESLVLTHLHSPPPPYGPVPPDRLNAHEAFPWRFAQLSRGSLVAINISDLPPEAKYDIASYRTYGIKSSVGVPLTAGGGPLIGILSFEDLKTERSWPDPILKKFRLISEIFANALARRQSETRVAHIRRFESLIAKISTQFVNLPADRIDDQIEDAQRQICDCLGVDLSSLWQWSEDSPHFMTITHLYSPPEGPAHPVGIDARKAFPWAFERLLRGEELVVFTESMPPEAARDVESRRHYGVQSSVNIPLSAGGGPLIGILTFDTLKAERTWQQPVLENLRLVAQIFANALTRKRSDLQLRESQMRLSAATESAGVGLWVMEADTGYVWGTPQLRALFQFDEDESLDYARFNSRIDPDDRERVENGVQAAMDSGKPLDIDFRVVLPDGGIRWIQASGRRMPGSHGQGVRMMGASRDVSHRKEAEKRILDQLEKINQLKRRLEKENIQLRKEIELQHVHEEIVSRSPVMKQVLSQAEQVARTEATVLIEGETGTGKELLARAVHGLSDRRDRPLVTVNCASLPATLVESELFGREKGAYTGALTRMTGRFEMADGATVFLDEVGELPLDVQAKLLRVLEQGRFERLGSSRSIQVDVRVIAATNKDLARQVDAGKFRKDLYYRLNVFPIHLPPLRERREDIPPLVWFFIRKYENKMGRRIDEMPRRCMDELQRYAWPGNIRELRNVIERALIVCSGRTLEVHPPNGTNGAAVPETLNLEELERRHIVDVLKQTRWRLSGPGGAAGLLGLKRTTLQSKMKKLGIRKSSA</sequence>
<dbReference type="InterPro" id="IPR013655">
    <property type="entry name" value="PAS_fold_3"/>
</dbReference>
<dbReference type="CDD" id="cd00009">
    <property type="entry name" value="AAA"/>
    <property type="match status" value="1"/>
</dbReference>
<dbReference type="SMART" id="SM00086">
    <property type="entry name" value="PAC"/>
    <property type="match status" value="1"/>
</dbReference>
<dbReference type="InterPro" id="IPR001610">
    <property type="entry name" value="PAC"/>
</dbReference>
<dbReference type="Pfam" id="PF00158">
    <property type="entry name" value="Sigma54_activat"/>
    <property type="match status" value="1"/>
</dbReference>
<keyword evidence="6" id="KW-0175">Coiled coil</keyword>
<dbReference type="CDD" id="cd00130">
    <property type="entry name" value="PAS"/>
    <property type="match status" value="1"/>
</dbReference>
<dbReference type="InterPro" id="IPR029016">
    <property type="entry name" value="GAF-like_dom_sf"/>
</dbReference>
<dbReference type="PROSITE" id="PS50045">
    <property type="entry name" value="SIGMA54_INTERACT_4"/>
    <property type="match status" value="1"/>
</dbReference>
<dbReference type="Pfam" id="PF02954">
    <property type="entry name" value="HTH_8"/>
    <property type="match status" value="1"/>
</dbReference>
<dbReference type="Gene3D" id="1.10.8.60">
    <property type="match status" value="1"/>
</dbReference>
<protein>
    <recommendedName>
        <fullName evidence="13">Fis family transcriptional regulator</fullName>
    </recommendedName>
</protein>
<reference evidence="11 12" key="1">
    <citation type="submission" date="2019-11" db="EMBL/GenBank/DDBJ databases">
        <title>Comparative genomics of hydrocarbon-degrading Desulfosarcina strains.</title>
        <authorList>
            <person name="Watanabe M."/>
            <person name="Kojima H."/>
            <person name="Fukui M."/>
        </authorList>
    </citation>
    <scope>NUCLEOTIDE SEQUENCE [LARGE SCALE GENOMIC DNA]</scope>
    <source>
        <strain evidence="11 12">PP31</strain>
    </source>
</reference>
<dbReference type="Gene3D" id="3.40.50.300">
    <property type="entry name" value="P-loop containing nucleotide triphosphate hydrolases"/>
    <property type="match status" value="1"/>
</dbReference>
<dbReference type="PROSITE" id="PS50113">
    <property type="entry name" value="PAC"/>
    <property type="match status" value="1"/>
</dbReference>
<evidence type="ECO:0008006" key="13">
    <source>
        <dbReference type="Google" id="ProtNLM"/>
    </source>
</evidence>
<feature type="coiled-coil region" evidence="6">
    <location>
        <begin position="867"/>
        <end position="901"/>
    </location>
</feature>
<evidence type="ECO:0000259" key="8">
    <source>
        <dbReference type="PROSITE" id="PS50045"/>
    </source>
</evidence>
<dbReference type="Gene3D" id="1.10.10.60">
    <property type="entry name" value="Homeodomain-like"/>
    <property type="match status" value="1"/>
</dbReference>
<dbReference type="PROSITE" id="PS00675">
    <property type="entry name" value="SIGMA54_INTERACT_1"/>
    <property type="match status" value="1"/>
</dbReference>
<evidence type="ECO:0000256" key="3">
    <source>
        <dbReference type="ARBA" id="ARBA00023015"/>
    </source>
</evidence>
<feature type="domain" description="Sigma-54 factor interaction" evidence="8">
    <location>
        <begin position="908"/>
        <end position="1137"/>
    </location>
</feature>
<dbReference type="SUPFAM" id="SSF55781">
    <property type="entry name" value="GAF domain-like"/>
    <property type="match status" value="4"/>
</dbReference>
<keyword evidence="4" id="KW-0238">DNA-binding</keyword>
<dbReference type="SUPFAM" id="SSF52540">
    <property type="entry name" value="P-loop containing nucleoside triphosphate hydrolases"/>
    <property type="match status" value="1"/>
</dbReference>
<dbReference type="PROSITE" id="PS50112">
    <property type="entry name" value="PAS"/>
    <property type="match status" value="1"/>
</dbReference>
<dbReference type="Gene3D" id="3.30.450.40">
    <property type="match status" value="4"/>
</dbReference>
<dbReference type="Proteomes" id="UP000427769">
    <property type="component" value="Chromosome"/>
</dbReference>
<evidence type="ECO:0000313" key="12">
    <source>
        <dbReference type="Proteomes" id="UP000427769"/>
    </source>
</evidence>
<keyword evidence="1" id="KW-0547">Nucleotide-binding</keyword>
<proteinExistence type="predicted"/>
<dbReference type="GO" id="GO:0006355">
    <property type="term" value="P:regulation of DNA-templated transcription"/>
    <property type="evidence" value="ECO:0007669"/>
    <property type="project" value="InterPro"/>
</dbReference>
<dbReference type="GO" id="GO:0005524">
    <property type="term" value="F:ATP binding"/>
    <property type="evidence" value="ECO:0007669"/>
    <property type="project" value="UniProtKB-KW"/>
</dbReference>
<dbReference type="Gene3D" id="3.30.450.20">
    <property type="entry name" value="PAS domain"/>
    <property type="match status" value="1"/>
</dbReference>
<dbReference type="InterPro" id="IPR003018">
    <property type="entry name" value="GAF"/>
</dbReference>
<keyword evidence="2" id="KW-0067">ATP-binding</keyword>
<keyword evidence="12" id="KW-1185">Reference proteome</keyword>
<feature type="domain" description="PAC" evidence="10">
    <location>
        <begin position="824"/>
        <end position="876"/>
    </location>
</feature>
<evidence type="ECO:0000256" key="5">
    <source>
        <dbReference type="ARBA" id="ARBA00023163"/>
    </source>
</evidence>
<dbReference type="InterPro" id="IPR058031">
    <property type="entry name" value="AAA_lid_NorR"/>
</dbReference>
<organism evidence="11 12">
    <name type="scientific">Desulfosarcina widdelii</name>
    <dbReference type="NCBI Taxonomy" id="947919"/>
    <lineage>
        <taxon>Bacteria</taxon>
        <taxon>Pseudomonadati</taxon>
        <taxon>Thermodesulfobacteriota</taxon>
        <taxon>Desulfobacteria</taxon>
        <taxon>Desulfobacterales</taxon>
        <taxon>Desulfosarcinaceae</taxon>
        <taxon>Desulfosarcina</taxon>
    </lineage>
</organism>
<dbReference type="InterPro" id="IPR002197">
    <property type="entry name" value="HTH_Fis"/>
</dbReference>
<dbReference type="Pfam" id="PF01590">
    <property type="entry name" value="GAF"/>
    <property type="match status" value="3"/>
</dbReference>
<evidence type="ECO:0000256" key="2">
    <source>
        <dbReference type="ARBA" id="ARBA00022840"/>
    </source>
</evidence>
<dbReference type="Pfam" id="PF25601">
    <property type="entry name" value="AAA_lid_14"/>
    <property type="match status" value="1"/>
</dbReference>
<accession>A0A5K7Z2C5</accession>
<dbReference type="KEGG" id="dwd:DSCW_22620"/>
<dbReference type="PROSITE" id="PS00688">
    <property type="entry name" value="SIGMA54_INTERACT_3"/>
    <property type="match status" value="1"/>
</dbReference>
<dbReference type="SUPFAM" id="SSF55785">
    <property type="entry name" value="PYP-like sensor domain (PAS domain)"/>
    <property type="match status" value="1"/>
</dbReference>
<dbReference type="EMBL" id="AP021875">
    <property type="protein sequence ID" value="BBO74845.1"/>
    <property type="molecule type" value="Genomic_DNA"/>
</dbReference>
<dbReference type="InterPro" id="IPR025944">
    <property type="entry name" value="Sigma_54_int_dom_CS"/>
</dbReference>
<evidence type="ECO:0000259" key="10">
    <source>
        <dbReference type="PROSITE" id="PS50113"/>
    </source>
</evidence>
<dbReference type="InterPro" id="IPR009057">
    <property type="entry name" value="Homeodomain-like_sf"/>
</dbReference>
<dbReference type="Pfam" id="PF08447">
    <property type="entry name" value="PAS_3"/>
    <property type="match status" value="1"/>
</dbReference>
<evidence type="ECO:0000259" key="9">
    <source>
        <dbReference type="PROSITE" id="PS50112"/>
    </source>
</evidence>
<dbReference type="NCBIfam" id="TIGR00229">
    <property type="entry name" value="sensory_box"/>
    <property type="match status" value="1"/>
</dbReference>
<evidence type="ECO:0000256" key="1">
    <source>
        <dbReference type="ARBA" id="ARBA00022741"/>
    </source>
</evidence>
<evidence type="ECO:0000256" key="4">
    <source>
        <dbReference type="ARBA" id="ARBA00023125"/>
    </source>
</evidence>
<dbReference type="InterPro" id="IPR025662">
    <property type="entry name" value="Sigma_54_int_dom_ATP-bd_1"/>
</dbReference>
<dbReference type="InterPro" id="IPR003593">
    <property type="entry name" value="AAA+_ATPase"/>
</dbReference>
<name>A0A5K7Z2C5_9BACT</name>
<dbReference type="InterPro" id="IPR027417">
    <property type="entry name" value="P-loop_NTPase"/>
</dbReference>
<evidence type="ECO:0000256" key="7">
    <source>
        <dbReference type="SAM" id="MobiDB-lite"/>
    </source>
</evidence>
<feature type="domain" description="PAS" evidence="9">
    <location>
        <begin position="750"/>
        <end position="821"/>
    </location>
</feature>
<evidence type="ECO:0000313" key="11">
    <source>
        <dbReference type="EMBL" id="BBO74845.1"/>
    </source>
</evidence>
<dbReference type="PANTHER" id="PTHR32071:SF123">
    <property type="entry name" value="DNA-BINDING TRANSCRIPTIONAL ACTIVATOR HYFR-RELATED"/>
    <property type="match status" value="1"/>
</dbReference>
<keyword evidence="3" id="KW-0805">Transcription regulation</keyword>
<dbReference type="InterPro" id="IPR000700">
    <property type="entry name" value="PAS-assoc_C"/>
</dbReference>
<dbReference type="GO" id="GO:0043565">
    <property type="term" value="F:sequence-specific DNA binding"/>
    <property type="evidence" value="ECO:0007669"/>
    <property type="project" value="InterPro"/>
</dbReference>
<keyword evidence="5" id="KW-0804">Transcription</keyword>
<dbReference type="InterPro" id="IPR002078">
    <property type="entry name" value="Sigma_54_int"/>
</dbReference>
<dbReference type="AlphaFoldDB" id="A0A5K7Z2C5"/>
<dbReference type="FunFam" id="3.40.50.300:FF:000006">
    <property type="entry name" value="DNA-binding transcriptional regulator NtrC"/>
    <property type="match status" value="1"/>
</dbReference>